<name>A0AAV8QEU1_ENSVE</name>
<gene>
    <name evidence="1" type="ORF">OPV22_029972</name>
</gene>
<reference evidence="1 2" key="1">
    <citation type="submission" date="2022-12" db="EMBL/GenBank/DDBJ databases">
        <title>Chromosome-scale assembly of the Ensete ventricosum genome.</title>
        <authorList>
            <person name="Dussert Y."/>
            <person name="Stocks J."/>
            <person name="Wendawek A."/>
            <person name="Woldeyes F."/>
            <person name="Nichols R.A."/>
            <person name="Borrell J.S."/>
        </authorList>
    </citation>
    <scope>NUCLEOTIDE SEQUENCE [LARGE SCALE GENOMIC DNA]</scope>
    <source>
        <strain evidence="2">cv. Maze</strain>
        <tissue evidence="1">Seeds</tissue>
    </source>
</reference>
<dbReference type="Proteomes" id="UP001222027">
    <property type="component" value="Unassembled WGS sequence"/>
</dbReference>
<comment type="caution">
    <text evidence="1">The sequence shown here is derived from an EMBL/GenBank/DDBJ whole genome shotgun (WGS) entry which is preliminary data.</text>
</comment>
<evidence type="ECO:0000313" key="1">
    <source>
        <dbReference type="EMBL" id="KAJ8467420.1"/>
    </source>
</evidence>
<proteinExistence type="predicted"/>
<evidence type="ECO:0000313" key="2">
    <source>
        <dbReference type="Proteomes" id="UP001222027"/>
    </source>
</evidence>
<keyword evidence="2" id="KW-1185">Reference proteome</keyword>
<sequence>MSEHVQHKGDQDAEILLQVSDEELEPELGLMEKQILLPDCLLKTIEIKPSEKAGILAIEVSHQSSTI</sequence>
<accession>A0AAV8QEU1</accession>
<organism evidence="1 2">
    <name type="scientific">Ensete ventricosum</name>
    <name type="common">Abyssinian banana</name>
    <name type="synonym">Musa ensete</name>
    <dbReference type="NCBI Taxonomy" id="4639"/>
    <lineage>
        <taxon>Eukaryota</taxon>
        <taxon>Viridiplantae</taxon>
        <taxon>Streptophyta</taxon>
        <taxon>Embryophyta</taxon>
        <taxon>Tracheophyta</taxon>
        <taxon>Spermatophyta</taxon>
        <taxon>Magnoliopsida</taxon>
        <taxon>Liliopsida</taxon>
        <taxon>Zingiberales</taxon>
        <taxon>Musaceae</taxon>
        <taxon>Ensete</taxon>
    </lineage>
</organism>
<dbReference type="EMBL" id="JAQQAF010000008">
    <property type="protein sequence ID" value="KAJ8467420.1"/>
    <property type="molecule type" value="Genomic_DNA"/>
</dbReference>
<protein>
    <submittedName>
        <fullName evidence="1">Uncharacterized protein</fullName>
    </submittedName>
</protein>
<dbReference type="AlphaFoldDB" id="A0AAV8QEU1"/>